<dbReference type="Proteomes" id="UP000828390">
    <property type="component" value="Unassembled WGS sequence"/>
</dbReference>
<proteinExistence type="predicted"/>
<accession>A0A9D4J918</accession>
<name>A0A9D4J918_DREPO</name>
<dbReference type="AlphaFoldDB" id="A0A9D4J918"/>
<keyword evidence="3" id="KW-1185">Reference proteome</keyword>
<feature type="compositionally biased region" description="Low complexity" evidence="1">
    <location>
        <begin position="84"/>
        <end position="106"/>
    </location>
</feature>
<evidence type="ECO:0000313" key="3">
    <source>
        <dbReference type="Proteomes" id="UP000828390"/>
    </source>
</evidence>
<evidence type="ECO:0000313" key="2">
    <source>
        <dbReference type="EMBL" id="KAH3799507.1"/>
    </source>
</evidence>
<comment type="caution">
    <text evidence="2">The sequence shown here is derived from an EMBL/GenBank/DDBJ whole genome shotgun (WGS) entry which is preliminary data.</text>
</comment>
<sequence length="106" mass="11945">MMKNAKHLAGTSYASDRDYPPEIRAARKRLWPLYKQYRQNRRKKVQLKYPAALIVNCIGCDEFPGYDRLLKTLINTPKLVTRNPQPGAAPSMSAAPSAAPISVPYQ</sequence>
<protein>
    <submittedName>
        <fullName evidence="2">Uncharacterized protein</fullName>
    </submittedName>
</protein>
<organism evidence="2 3">
    <name type="scientific">Dreissena polymorpha</name>
    <name type="common">Zebra mussel</name>
    <name type="synonym">Mytilus polymorpha</name>
    <dbReference type="NCBI Taxonomy" id="45954"/>
    <lineage>
        <taxon>Eukaryota</taxon>
        <taxon>Metazoa</taxon>
        <taxon>Spiralia</taxon>
        <taxon>Lophotrochozoa</taxon>
        <taxon>Mollusca</taxon>
        <taxon>Bivalvia</taxon>
        <taxon>Autobranchia</taxon>
        <taxon>Heteroconchia</taxon>
        <taxon>Euheterodonta</taxon>
        <taxon>Imparidentia</taxon>
        <taxon>Neoheterodontei</taxon>
        <taxon>Myida</taxon>
        <taxon>Dreissenoidea</taxon>
        <taxon>Dreissenidae</taxon>
        <taxon>Dreissena</taxon>
    </lineage>
</organism>
<gene>
    <name evidence="2" type="ORF">DPMN_153117</name>
</gene>
<dbReference type="EMBL" id="JAIWYP010000007">
    <property type="protein sequence ID" value="KAH3799507.1"/>
    <property type="molecule type" value="Genomic_DNA"/>
</dbReference>
<reference evidence="2" key="2">
    <citation type="submission" date="2020-11" db="EMBL/GenBank/DDBJ databases">
        <authorList>
            <person name="McCartney M.A."/>
            <person name="Auch B."/>
            <person name="Kono T."/>
            <person name="Mallez S."/>
            <person name="Becker A."/>
            <person name="Gohl D.M."/>
            <person name="Silverstein K.A.T."/>
            <person name="Koren S."/>
            <person name="Bechman K.B."/>
            <person name="Herman A."/>
            <person name="Abrahante J.E."/>
            <person name="Garbe J."/>
        </authorList>
    </citation>
    <scope>NUCLEOTIDE SEQUENCE</scope>
    <source>
        <strain evidence="2">Duluth1</strain>
        <tissue evidence="2">Whole animal</tissue>
    </source>
</reference>
<feature type="region of interest" description="Disordered" evidence="1">
    <location>
        <begin position="80"/>
        <end position="106"/>
    </location>
</feature>
<reference evidence="2" key="1">
    <citation type="journal article" date="2019" name="bioRxiv">
        <title>The Genome of the Zebra Mussel, Dreissena polymorpha: A Resource for Invasive Species Research.</title>
        <authorList>
            <person name="McCartney M.A."/>
            <person name="Auch B."/>
            <person name="Kono T."/>
            <person name="Mallez S."/>
            <person name="Zhang Y."/>
            <person name="Obille A."/>
            <person name="Becker A."/>
            <person name="Abrahante J.E."/>
            <person name="Garbe J."/>
            <person name="Badalamenti J.P."/>
            <person name="Herman A."/>
            <person name="Mangelson H."/>
            <person name="Liachko I."/>
            <person name="Sullivan S."/>
            <person name="Sone E.D."/>
            <person name="Koren S."/>
            <person name="Silverstein K.A.T."/>
            <person name="Beckman K.B."/>
            <person name="Gohl D.M."/>
        </authorList>
    </citation>
    <scope>NUCLEOTIDE SEQUENCE</scope>
    <source>
        <strain evidence="2">Duluth1</strain>
        <tissue evidence="2">Whole animal</tissue>
    </source>
</reference>
<evidence type="ECO:0000256" key="1">
    <source>
        <dbReference type="SAM" id="MobiDB-lite"/>
    </source>
</evidence>